<reference evidence="3" key="1">
    <citation type="journal article" date="2014" name="Int. J. Syst. Evol. Microbiol.">
        <title>Complete genome sequence of Corynebacterium casei LMG S-19264T (=DSM 44701T), isolated from a smear-ripened cheese.</title>
        <authorList>
            <consortium name="US DOE Joint Genome Institute (JGI-PGF)"/>
            <person name="Walter F."/>
            <person name="Albersmeier A."/>
            <person name="Kalinowski J."/>
            <person name="Ruckert C."/>
        </authorList>
    </citation>
    <scope>NUCLEOTIDE SEQUENCE</scope>
    <source>
        <strain evidence="3">CCM 8711</strain>
    </source>
</reference>
<dbReference type="InterPro" id="IPR008258">
    <property type="entry name" value="Transglycosylase_SLT_dom_1"/>
</dbReference>
<dbReference type="Gene3D" id="1.10.530.10">
    <property type="match status" value="1"/>
</dbReference>
<dbReference type="PANTHER" id="PTHR37423">
    <property type="entry name" value="SOLUBLE LYTIC MUREIN TRANSGLYCOSYLASE-RELATED"/>
    <property type="match status" value="1"/>
</dbReference>
<dbReference type="SUPFAM" id="SSF53955">
    <property type="entry name" value="Lysozyme-like"/>
    <property type="match status" value="1"/>
</dbReference>
<gene>
    <name evidence="3" type="ORF">GCM10011425_06830</name>
</gene>
<evidence type="ECO:0000259" key="2">
    <source>
        <dbReference type="Pfam" id="PF01464"/>
    </source>
</evidence>
<name>A0A917J6M3_9SPHI</name>
<evidence type="ECO:0000256" key="1">
    <source>
        <dbReference type="ARBA" id="ARBA00007734"/>
    </source>
</evidence>
<keyword evidence="4" id="KW-1185">Reference proteome</keyword>
<evidence type="ECO:0000313" key="4">
    <source>
        <dbReference type="Proteomes" id="UP000662074"/>
    </source>
</evidence>
<organism evidence="3 4">
    <name type="scientific">Mucilaginibacter galii</name>
    <dbReference type="NCBI Taxonomy" id="2005073"/>
    <lineage>
        <taxon>Bacteria</taxon>
        <taxon>Pseudomonadati</taxon>
        <taxon>Bacteroidota</taxon>
        <taxon>Sphingobacteriia</taxon>
        <taxon>Sphingobacteriales</taxon>
        <taxon>Sphingobacteriaceae</taxon>
        <taxon>Mucilaginibacter</taxon>
    </lineage>
</organism>
<proteinExistence type="inferred from homology"/>
<dbReference type="Proteomes" id="UP000662074">
    <property type="component" value="Unassembled WGS sequence"/>
</dbReference>
<dbReference type="AlphaFoldDB" id="A0A917J6M3"/>
<feature type="domain" description="Transglycosylase SLT" evidence="2">
    <location>
        <begin position="76"/>
        <end position="173"/>
    </location>
</feature>
<dbReference type="Pfam" id="PF01464">
    <property type="entry name" value="SLT"/>
    <property type="match status" value="1"/>
</dbReference>
<reference evidence="3" key="2">
    <citation type="submission" date="2020-09" db="EMBL/GenBank/DDBJ databases">
        <authorList>
            <person name="Sun Q."/>
            <person name="Sedlacek I."/>
        </authorList>
    </citation>
    <scope>NUCLEOTIDE SEQUENCE</scope>
    <source>
        <strain evidence="3">CCM 8711</strain>
    </source>
</reference>
<sequence length="221" mass="24853">MKNSSALIDFLLTKKGPNPILNFADEVVPVSNAKVNTRIRRSIRKHSFNTQTEELQAKAKKWFPIIEPILKLYGIPEDFKYIPLLESGFDSHVRSPRGAAGVWQFMPGTAREYGLKVGKGKDDRLNVRKSTVAACKYIKELYGEFNSWTLAAAAYNAGSPRVAKAINRKNKGNYFYMHLNRETAKYVYTLVAMKEVVDRPAKNGTAPMLAELQPAEVLTIN</sequence>
<accession>A0A917J6M3</accession>
<dbReference type="PANTHER" id="PTHR37423:SF2">
    <property type="entry name" value="MEMBRANE-BOUND LYTIC MUREIN TRANSGLYCOSYLASE C"/>
    <property type="match status" value="1"/>
</dbReference>
<dbReference type="RefSeq" id="WP_229747021.1">
    <property type="nucleotide sequence ID" value="NZ_BMDO01000001.1"/>
</dbReference>
<comment type="similarity">
    <text evidence="1">Belongs to the transglycosylase Slt family.</text>
</comment>
<dbReference type="InterPro" id="IPR023346">
    <property type="entry name" value="Lysozyme-like_dom_sf"/>
</dbReference>
<evidence type="ECO:0000313" key="3">
    <source>
        <dbReference type="EMBL" id="GGI49471.1"/>
    </source>
</evidence>
<comment type="caution">
    <text evidence="3">The sequence shown here is derived from an EMBL/GenBank/DDBJ whole genome shotgun (WGS) entry which is preliminary data.</text>
</comment>
<dbReference type="EMBL" id="BMDO01000001">
    <property type="protein sequence ID" value="GGI49471.1"/>
    <property type="molecule type" value="Genomic_DNA"/>
</dbReference>
<dbReference type="CDD" id="cd16894">
    <property type="entry name" value="MltD-like"/>
    <property type="match status" value="1"/>
</dbReference>
<protein>
    <recommendedName>
        <fullName evidence="2">Transglycosylase SLT domain-containing protein</fullName>
    </recommendedName>
</protein>